<dbReference type="InterPro" id="IPR001610">
    <property type="entry name" value="PAC"/>
</dbReference>
<evidence type="ECO:0000313" key="15">
    <source>
        <dbReference type="Proteomes" id="UP000681041"/>
    </source>
</evidence>
<dbReference type="CDD" id="cd06225">
    <property type="entry name" value="HAMP"/>
    <property type="match status" value="1"/>
</dbReference>
<proteinExistence type="predicted"/>
<dbReference type="InterPro" id="IPR013655">
    <property type="entry name" value="PAS_fold_3"/>
</dbReference>
<dbReference type="InterPro" id="IPR007892">
    <property type="entry name" value="CHASE4"/>
</dbReference>
<evidence type="ECO:0000256" key="1">
    <source>
        <dbReference type="ARBA" id="ARBA00000085"/>
    </source>
</evidence>
<dbReference type="SMART" id="SM00387">
    <property type="entry name" value="HATPase_c"/>
    <property type="match status" value="1"/>
</dbReference>
<feature type="domain" description="PAC" evidence="12">
    <location>
        <begin position="561"/>
        <end position="613"/>
    </location>
</feature>
<dbReference type="SUPFAM" id="SSF55874">
    <property type="entry name" value="ATPase domain of HSP90 chaperone/DNA topoisomerase II/histidine kinase"/>
    <property type="match status" value="1"/>
</dbReference>
<dbReference type="SMART" id="SM00304">
    <property type="entry name" value="HAMP"/>
    <property type="match status" value="1"/>
</dbReference>
<dbReference type="PROSITE" id="PS50112">
    <property type="entry name" value="PAS"/>
    <property type="match status" value="3"/>
</dbReference>
<dbReference type="Pfam" id="PF00989">
    <property type="entry name" value="PAS"/>
    <property type="match status" value="1"/>
</dbReference>
<dbReference type="Pfam" id="PF05228">
    <property type="entry name" value="CHASE4"/>
    <property type="match status" value="1"/>
</dbReference>
<dbReference type="Pfam" id="PF08447">
    <property type="entry name" value="PAS_3"/>
    <property type="match status" value="2"/>
</dbReference>
<evidence type="ECO:0000259" key="10">
    <source>
        <dbReference type="PROSITE" id="PS50109"/>
    </source>
</evidence>
<dbReference type="InterPro" id="IPR000700">
    <property type="entry name" value="PAS-assoc_C"/>
</dbReference>
<dbReference type="KEGG" id="meme:HYG87_06690"/>
<dbReference type="Pfam" id="PF07568">
    <property type="entry name" value="HisKA_2"/>
    <property type="match status" value="1"/>
</dbReference>
<dbReference type="PANTHER" id="PTHR41523">
    <property type="entry name" value="TWO-COMPONENT SYSTEM SENSOR PROTEIN"/>
    <property type="match status" value="1"/>
</dbReference>
<feature type="transmembrane region" description="Helical" evidence="9">
    <location>
        <begin position="272"/>
        <end position="294"/>
    </location>
</feature>
<feature type="domain" description="PAC" evidence="12">
    <location>
        <begin position="432"/>
        <end position="484"/>
    </location>
</feature>
<evidence type="ECO:0000313" key="14">
    <source>
        <dbReference type="EMBL" id="QUH23468.1"/>
    </source>
</evidence>
<dbReference type="GO" id="GO:0006355">
    <property type="term" value="P:regulation of DNA-templated transcription"/>
    <property type="evidence" value="ECO:0007669"/>
    <property type="project" value="InterPro"/>
</dbReference>
<evidence type="ECO:0000256" key="5">
    <source>
        <dbReference type="ARBA" id="ARBA00022741"/>
    </source>
</evidence>
<evidence type="ECO:0000259" key="13">
    <source>
        <dbReference type="PROSITE" id="PS50885"/>
    </source>
</evidence>
<feature type="domain" description="HAMP" evidence="13">
    <location>
        <begin position="296"/>
        <end position="349"/>
    </location>
</feature>
<dbReference type="Gene3D" id="6.10.340.10">
    <property type="match status" value="1"/>
</dbReference>
<evidence type="ECO:0000259" key="12">
    <source>
        <dbReference type="PROSITE" id="PS50113"/>
    </source>
</evidence>
<name>A0A8T8K4J2_9EURY</name>
<dbReference type="Gene3D" id="3.30.450.20">
    <property type="entry name" value="PAS domain"/>
    <property type="match status" value="3"/>
</dbReference>
<feature type="domain" description="PAS" evidence="11">
    <location>
        <begin position="354"/>
        <end position="397"/>
    </location>
</feature>
<keyword evidence="15" id="KW-1185">Reference proteome</keyword>
<dbReference type="RefSeq" id="WP_211532425.1">
    <property type="nucleotide sequence ID" value="NZ_CP058560.1"/>
</dbReference>
<keyword evidence="6" id="KW-0418">Kinase</keyword>
<dbReference type="EC" id="2.7.13.3" evidence="2"/>
<evidence type="ECO:0000259" key="11">
    <source>
        <dbReference type="PROSITE" id="PS50112"/>
    </source>
</evidence>
<dbReference type="AlphaFoldDB" id="A0A8T8K4J2"/>
<dbReference type="GO" id="GO:0005524">
    <property type="term" value="F:ATP binding"/>
    <property type="evidence" value="ECO:0007669"/>
    <property type="project" value="UniProtKB-KW"/>
</dbReference>
<keyword evidence="9" id="KW-0812">Transmembrane</keyword>
<dbReference type="PROSITE" id="PS50885">
    <property type="entry name" value="HAMP"/>
    <property type="match status" value="1"/>
</dbReference>
<feature type="domain" description="PAS" evidence="11">
    <location>
        <begin position="614"/>
        <end position="685"/>
    </location>
</feature>
<dbReference type="SMART" id="SM00091">
    <property type="entry name" value="PAS"/>
    <property type="match status" value="3"/>
</dbReference>
<evidence type="ECO:0000256" key="9">
    <source>
        <dbReference type="SAM" id="Phobius"/>
    </source>
</evidence>
<keyword evidence="4" id="KW-0808">Transferase</keyword>
<dbReference type="PANTHER" id="PTHR41523:SF8">
    <property type="entry name" value="ETHYLENE RESPONSE SENSOR PROTEIN"/>
    <property type="match status" value="1"/>
</dbReference>
<evidence type="ECO:0000256" key="2">
    <source>
        <dbReference type="ARBA" id="ARBA00012438"/>
    </source>
</evidence>
<feature type="domain" description="Histidine kinase" evidence="10">
    <location>
        <begin position="745"/>
        <end position="935"/>
    </location>
</feature>
<evidence type="ECO:0000256" key="4">
    <source>
        <dbReference type="ARBA" id="ARBA00022679"/>
    </source>
</evidence>
<evidence type="ECO:0000256" key="6">
    <source>
        <dbReference type="ARBA" id="ARBA00022777"/>
    </source>
</evidence>
<dbReference type="PROSITE" id="PS50109">
    <property type="entry name" value="HIS_KIN"/>
    <property type="match status" value="1"/>
</dbReference>
<protein>
    <recommendedName>
        <fullName evidence="2">histidine kinase</fullName>
        <ecNumber evidence="2">2.7.13.3</ecNumber>
    </recommendedName>
</protein>
<dbReference type="Pfam" id="PF00672">
    <property type="entry name" value="HAMP"/>
    <property type="match status" value="1"/>
</dbReference>
<accession>A0A8T8K4J2</accession>
<evidence type="ECO:0000256" key="8">
    <source>
        <dbReference type="ARBA" id="ARBA00023026"/>
    </source>
</evidence>
<gene>
    <name evidence="14" type="ORF">HYG87_06690</name>
</gene>
<keyword evidence="5" id="KW-0547">Nucleotide-binding</keyword>
<dbReference type="PROSITE" id="PS50113">
    <property type="entry name" value="PAC"/>
    <property type="match status" value="2"/>
</dbReference>
<dbReference type="GO" id="GO:0007165">
    <property type="term" value="P:signal transduction"/>
    <property type="evidence" value="ECO:0007669"/>
    <property type="project" value="InterPro"/>
</dbReference>
<dbReference type="EMBL" id="CP058560">
    <property type="protein sequence ID" value="QUH23468.1"/>
    <property type="molecule type" value="Genomic_DNA"/>
</dbReference>
<dbReference type="GO" id="GO:0016020">
    <property type="term" value="C:membrane"/>
    <property type="evidence" value="ECO:0007669"/>
    <property type="project" value="InterPro"/>
</dbReference>
<dbReference type="InterPro" id="IPR036890">
    <property type="entry name" value="HATPase_C_sf"/>
</dbReference>
<keyword evidence="8" id="KW-0843">Virulence</keyword>
<dbReference type="InterPro" id="IPR003660">
    <property type="entry name" value="HAMP_dom"/>
</dbReference>
<dbReference type="GeneID" id="64820437"/>
<dbReference type="Proteomes" id="UP000681041">
    <property type="component" value="Chromosome"/>
</dbReference>
<reference evidence="14" key="1">
    <citation type="submission" date="2020-07" db="EMBL/GenBank/DDBJ databases">
        <title>Methanobacterium. sp. MethCan genome.</title>
        <authorList>
            <person name="Postec A."/>
            <person name="Quemeneur M."/>
        </authorList>
    </citation>
    <scope>NUCLEOTIDE SEQUENCE</scope>
    <source>
        <strain evidence="14">MethCAN</strain>
    </source>
</reference>
<dbReference type="InterPro" id="IPR011495">
    <property type="entry name" value="Sig_transdc_His_kin_sub2_dim/P"/>
</dbReference>
<evidence type="ECO:0000256" key="3">
    <source>
        <dbReference type="ARBA" id="ARBA00022553"/>
    </source>
</evidence>
<dbReference type="Pfam" id="PF02518">
    <property type="entry name" value="HATPase_c"/>
    <property type="match status" value="1"/>
</dbReference>
<dbReference type="InterPro" id="IPR003594">
    <property type="entry name" value="HATPase_dom"/>
</dbReference>
<dbReference type="Gene3D" id="3.30.565.10">
    <property type="entry name" value="Histidine kinase-like ATPase, C-terminal domain"/>
    <property type="match status" value="1"/>
</dbReference>
<comment type="catalytic activity">
    <reaction evidence="1">
        <text>ATP + protein L-histidine = ADP + protein N-phospho-L-histidine.</text>
        <dbReference type="EC" id="2.7.13.3"/>
    </reaction>
</comment>
<keyword evidence="9" id="KW-0472">Membrane</keyword>
<dbReference type="InterPro" id="IPR000014">
    <property type="entry name" value="PAS"/>
</dbReference>
<dbReference type="GO" id="GO:0004673">
    <property type="term" value="F:protein histidine kinase activity"/>
    <property type="evidence" value="ECO:0007669"/>
    <property type="project" value="UniProtKB-EC"/>
</dbReference>
<dbReference type="OrthoDB" id="8127at2157"/>
<dbReference type="SUPFAM" id="SSF55785">
    <property type="entry name" value="PYP-like sensor domain (PAS domain)"/>
    <property type="match status" value="3"/>
</dbReference>
<dbReference type="InterPro" id="IPR035965">
    <property type="entry name" value="PAS-like_dom_sf"/>
</dbReference>
<dbReference type="InterPro" id="IPR005467">
    <property type="entry name" value="His_kinase_dom"/>
</dbReference>
<sequence length="935" mass="106825">MNLRKKTLLMIGATLLALVLILYATSQIILVTGLTNLEEDNIKQDAARFEEAILIEEQNLNAFTREMASSDETYNFMLNQNQQFIDHNLDDNLFSAMGIDLVLFFDNQGHIIYVKRLDQENQALSTLPEGMGDYNSLKSLFFNNSTPSSGGILNLPNTPLLISISPVTGSNTNSTVRGTVLMGRNLNKHFISSFSNFTQLQLELSPYNLPEAGRDFQDAQAAFNRNENIFITYNGSESISAYGFLNDIENNPAIIFKITDSRLYYAKTLNSIYYFMAMIIIAGFIMGFSILIYLDKSVLSSLSQLGANIKFIGEKKDFSARFPVSGDDEFSLLTRSLNKMMEKLENSHRTLQKSETKFRQLAENIDEVFGIYDLKKKRFIYLSPAFKDIWGRDPQELYDDPRKWKDYLDGRDKVKGIDVFSKIKNNNLNEEEKIQFPIKRPDNSIRWIEARLSPVKDHSGNVNRVVGIATDITRDKEAEYQLKSTKKRLDFLISATPAIIYTLSIHPPHKTTFISNNVKKQTGYSPDDFLKDSYFWMDRIHPDDVSHALADLGTLLQKGQHYYEYRFQRRDGKFIWMRDEANVIMDDKGQPVEIAGYWINITKRKEAEEAQKESERTYKTIFENTGTATVIMDKKMDIMLLNTEFEKLSGYSREEIQAGMNMREFTLPGDLENYYNLLIQVKNTPYSHESSFKTREGKIKEVIVTLALIPGTELYVSSFLDITDHKMADNKLKASLKEKEVLLQELHHRVKNNLQVISSLLSLQSRYLTDKKSQELFNESQNRVRSMTLIHEMLYKSPDLSQVGFKQYIKELSSVLLSSYGASKNQISFKMEVGDIYLDINKAIPCGLILNELITNSLKHAFGSGPGEIKVSFQKKEPGTYVLEVEDNGVGIPEDIDINKSKSLGLRLVRTLTQQLGGSLSLEKVQGTKFKIIFK</sequence>
<evidence type="ECO:0000256" key="7">
    <source>
        <dbReference type="ARBA" id="ARBA00022840"/>
    </source>
</evidence>
<dbReference type="SMART" id="SM00086">
    <property type="entry name" value="PAC"/>
    <property type="match status" value="3"/>
</dbReference>
<dbReference type="CDD" id="cd00130">
    <property type="entry name" value="PAS"/>
    <property type="match status" value="3"/>
</dbReference>
<keyword evidence="3" id="KW-0597">Phosphoprotein</keyword>
<keyword evidence="9" id="KW-1133">Transmembrane helix</keyword>
<dbReference type="InterPro" id="IPR013767">
    <property type="entry name" value="PAS_fold"/>
</dbReference>
<organism evidence="14 15">
    <name type="scientific">Methanobacterium alkalithermotolerans</name>
    <dbReference type="NCBI Taxonomy" id="2731220"/>
    <lineage>
        <taxon>Archaea</taxon>
        <taxon>Methanobacteriati</taxon>
        <taxon>Methanobacteriota</taxon>
        <taxon>Methanomada group</taxon>
        <taxon>Methanobacteria</taxon>
        <taxon>Methanobacteriales</taxon>
        <taxon>Methanobacteriaceae</taxon>
        <taxon>Methanobacterium</taxon>
    </lineage>
</organism>
<dbReference type="NCBIfam" id="TIGR00229">
    <property type="entry name" value="sensory_box"/>
    <property type="match status" value="3"/>
</dbReference>
<feature type="domain" description="PAS" evidence="11">
    <location>
        <begin position="485"/>
        <end position="559"/>
    </location>
</feature>
<keyword evidence="7" id="KW-0067">ATP-binding</keyword>